<comment type="caution">
    <text evidence="1">The sequence shown here is derived from an EMBL/GenBank/DDBJ whole genome shotgun (WGS) entry which is preliminary data.</text>
</comment>
<evidence type="ECO:0000313" key="2">
    <source>
        <dbReference type="Proteomes" id="UP000236291"/>
    </source>
</evidence>
<sequence length="146" mass="17212">MAEDKLSKRIEQLIKKLDSVDDKCCARLRGHNVAYLVLNMQHIQYSAECAEREKEWTGSNTSKVEIWLKKLKFTLDDIDHLLDKSSKEDLRPRDKKNNKVHIFSSSLRQLVFDLKMANKIKDLTERTKKLRKFTDFIKPIIFSSQD</sequence>
<evidence type="ECO:0008006" key="3">
    <source>
        <dbReference type="Google" id="ProtNLM"/>
    </source>
</evidence>
<name>A0A2K3MAZ1_TRIPR</name>
<reference evidence="1 2" key="1">
    <citation type="journal article" date="2014" name="Am. J. Bot.">
        <title>Genome assembly and annotation for red clover (Trifolium pratense; Fabaceae).</title>
        <authorList>
            <person name="Istvanek J."/>
            <person name="Jaros M."/>
            <person name="Krenek A."/>
            <person name="Repkova J."/>
        </authorList>
    </citation>
    <scope>NUCLEOTIDE SEQUENCE [LARGE SCALE GENOMIC DNA]</scope>
    <source>
        <strain evidence="2">cv. Tatra</strain>
        <tissue evidence="1">Young leaves</tissue>
    </source>
</reference>
<accession>A0A2K3MAZ1</accession>
<proteinExistence type="predicted"/>
<evidence type="ECO:0000313" key="1">
    <source>
        <dbReference type="EMBL" id="PNX87955.1"/>
    </source>
</evidence>
<protein>
    <recommendedName>
        <fullName evidence="3">CC-NBS-LRR resistance protein</fullName>
    </recommendedName>
</protein>
<dbReference type="Proteomes" id="UP000236291">
    <property type="component" value="Unassembled WGS sequence"/>
</dbReference>
<dbReference type="AlphaFoldDB" id="A0A2K3MAZ1"/>
<dbReference type="EMBL" id="ASHM01055213">
    <property type="protein sequence ID" value="PNX87955.1"/>
    <property type="molecule type" value="Genomic_DNA"/>
</dbReference>
<reference evidence="1 2" key="2">
    <citation type="journal article" date="2017" name="Front. Plant Sci.">
        <title>Gene Classification and Mining of Molecular Markers Useful in Red Clover (Trifolium pratense) Breeding.</title>
        <authorList>
            <person name="Istvanek J."/>
            <person name="Dluhosova J."/>
            <person name="Dluhos P."/>
            <person name="Patkova L."/>
            <person name="Nedelnik J."/>
            <person name="Repkova J."/>
        </authorList>
    </citation>
    <scope>NUCLEOTIDE SEQUENCE [LARGE SCALE GENOMIC DNA]</scope>
    <source>
        <strain evidence="2">cv. Tatra</strain>
        <tissue evidence="1">Young leaves</tissue>
    </source>
</reference>
<organism evidence="1 2">
    <name type="scientific">Trifolium pratense</name>
    <name type="common">Red clover</name>
    <dbReference type="NCBI Taxonomy" id="57577"/>
    <lineage>
        <taxon>Eukaryota</taxon>
        <taxon>Viridiplantae</taxon>
        <taxon>Streptophyta</taxon>
        <taxon>Embryophyta</taxon>
        <taxon>Tracheophyta</taxon>
        <taxon>Spermatophyta</taxon>
        <taxon>Magnoliopsida</taxon>
        <taxon>eudicotyledons</taxon>
        <taxon>Gunneridae</taxon>
        <taxon>Pentapetalae</taxon>
        <taxon>rosids</taxon>
        <taxon>fabids</taxon>
        <taxon>Fabales</taxon>
        <taxon>Fabaceae</taxon>
        <taxon>Papilionoideae</taxon>
        <taxon>50 kb inversion clade</taxon>
        <taxon>NPAAA clade</taxon>
        <taxon>Hologalegina</taxon>
        <taxon>IRL clade</taxon>
        <taxon>Trifolieae</taxon>
        <taxon>Trifolium</taxon>
    </lineage>
</organism>
<dbReference type="Gramene" id="Tp57577_TGAC_v2_mRNA25880">
    <property type="protein sequence ID" value="Tp57577_TGAC_v2_mRNA25880"/>
    <property type="gene ID" value="Tp57577_TGAC_v2_gene25026"/>
</dbReference>
<gene>
    <name evidence="1" type="ORF">L195_g044055</name>
</gene>